<gene>
    <name evidence="9" type="ORF">FMOSSE_LOCUS7844</name>
</gene>
<sequence length="358" mass="41228">MNQWNQLSSRLKHMVQNKIHSHGRGPVNILTRQPVEGHSREGGLRFGEMERYCMISHGTALFLFSNSKDANALFSITECLMALYGLTMERPKYEEQEYYSGSSYALVENKTIGKHGLGFNAFFSFYDVPSFISGDSIAFLDPQEKFLRQRGIIGLFPTNGIERLSEKDHLAPFEGIEGINYRSNFEETLFRIPFQREASKISDRTFSITEILELFFNLKSTILFQLLNKNWIFAIGAQQDPEDSQLQQYAQRFRLRVLDGVARPLENSKARLKSDYELESLVHLFPICPVYSNSNSEMLLKPLRSDIYCQFPFVGIKQEDVEFPRASNASYVRFLNSVLNYDDFVQGSAIFPIQMRGF</sequence>
<organism evidence="9 10">
    <name type="scientific">Funneliformis mosseae</name>
    <name type="common">Endomycorrhizal fungus</name>
    <name type="synonym">Glomus mosseae</name>
    <dbReference type="NCBI Taxonomy" id="27381"/>
    <lineage>
        <taxon>Eukaryota</taxon>
        <taxon>Fungi</taxon>
        <taxon>Fungi incertae sedis</taxon>
        <taxon>Mucoromycota</taxon>
        <taxon>Glomeromycotina</taxon>
        <taxon>Glomeromycetes</taxon>
        <taxon>Glomerales</taxon>
        <taxon>Glomeraceae</taxon>
        <taxon>Funneliformis</taxon>
    </lineage>
</organism>
<name>A0A9N9BWB8_FUNMO</name>
<evidence type="ECO:0000256" key="6">
    <source>
        <dbReference type="ARBA" id="ARBA00023163"/>
    </source>
</evidence>
<proteinExistence type="inferred from homology"/>
<dbReference type="Pfam" id="PF00562">
    <property type="entry name" value="RNA_pol_Rpb2_6"/>
    <property type="match status" value="1"/>
</dbReference>
<comment type="caution">
    <text evidence="9">The sequence shown here is derived from an EMBL/GenBank/DDBJ whole genome shotgun (WGS) entry which is preliminary data.</text>
</comment>
<evidence type="ECO:0000256" key="5">
    <source>
        <dbReference type="ARBA" id="ARBA00022695"/>
    </source>
</evidence>
<dbReference type="InterPro" id="IPR007120">
    <property type="entry name" value="DNA-dir_RNAP_su2_dom"/>
</dbReference>
<dbReference type="Proteomes" id="UP000789375">
    <property type="component" value="Unassembled WGS sequence"/>
</dbReference>
<feature type="domain" description="Sacsin/Nov" evidence="8">
    <location>
        <begin position="109"/>
        <end position="239"/>
    </location>
</feature>
<dbReference type="InterPro" id="IPR037033">
    <property type="entry name" value="DNA-dir_RNAP_su2_hyb_sf"/>
</dbReference>
<evidence type="ECO:0000313" key="10">
    <source>
        <dbReference type="Proteomes" id="UP000789375"/>
    </source>
</evidence>
<evidence type="ECO:0000313" key="9">
    <source>
        <dbReference type="EMBL" id="CAG8578840.1"/>
    </source>
</evidence>
<dbReference type="GO" id="GO:0003677">
    <property type="term" value="F:DNA binding"/>
    <property type="evidence" value="ECO:0007669"/>
    <property type="project" value="InterPro"/>
</dbReference>
<dbReference type="EC" id="2.7.7.6" evidence="2"/>
<keyword evidence="6" id="KW-0804">Transcription</keyword>
<keyword evidence="5" id="KW-0548">Nucleotidyltransferase</keyword>
<keyword evidence="10" id="KW-1185">Reference proteome</keyword>
<feature type="domain" description="DNA-directed RNA polymerase subunit 2 hybrid-binding" evidence="7">
    <location>
        <begin position="9"/>
        <end position="40"/>
    </location>
</feature>
<protein>
    <recommendedName>
        <fullName evidence="2">DNA-directed RNA polymerase</fullName>
        <ecNumber evidence="2">2.7.7.6</ecNumber>
    </recommendedName>
</protein>
<dbReference type="SUPFAM" id="SSF64484">
    <property type="entry name" value="beta and beta-prime subunits of DNA dependent RNA-polymerase"/>
    <property type="match status" value="1"/>
</dbReference>
<dbReference type="GO" id="GO:0003899">
    <property type="term" value="F:DNA-directed RNA polymerase activity"/>
    <property type="evidence" value="ECO:0007669"/>
    <property type="project" value="UniProtKB-EC"/>
</dbReference>
<dbReference type="EMBL" id="CAJVPP010001918">
    <property type="protein sequence ID" value="CAG8578840.1"/>
    <property type="molecule type" value="Genomic_DNA"/>
</dbReference>
<evidence type="ECO:0000256" key="1">
    <source>
        <dbReference type="ARBA" id="ARBA00006835"/>
    </source>
</evidence>
<dbReference type="InterPro" id="IPR015712">
    <property type="entry name" value="DNA-dir_RNA_pol_su2"/>
</dbReference>
<evidence type="ECO:0000259" key="7">
    <source>
        <dbReference type="Pfam" id="PF00562"/>
    </source>
</evidence>
<dbReference type="Gene3D" id="3.90.1800.10">
    <property type="entry name" value="RNA polymerase alpha subunit dimerisation domain"/>
    <property type="match status" value="1"/>
</dbReference>
<comment type="similarity">
    <text evidence="1">Belongs to the RNA polymerase beta chain family.</text>
</comment>
<keyword evidence="3" id="KW-0240">DNA-directed RNA polymerase</keyword>
<evidence type="ECO:0000256" key="4">
    <source>
        <dbReference type="ARBA" id="ARBA00022679"/>
    </source>
</evidence>
<evidence type="ECO:0000256" key="3">
    <source>
        <dbReference type="ARBA" id="ARBA00022478"/>
    </source>
</evidence>
<dbReference type="AlphaFoldDB" id="A0A9N9BWB8"/>
<evidence type="ECO:0000259" key="8">
    <source>
        <dbReference type="Pfam" id="PF25794"/>
    </source>
</evidence>
<dbReference type="GO" id="GO:0000428">
    <property type="term" value="C:DNA-directed RNA polymerase complex"/>
    <property type="evidence" value="ECO:0007669"/>
    <property type="project" value="UniProtKB-KW"/>
</dbReference>
<accession>A0A9N9BWB8</accession>
<dbReference type="GO" id="GO:0006351">
    <property type="term" value="P:DNA-templated transcription"/>
    <property type="evidence" value="ECO:0007669"/>
    <property type="project" value="InterPro"/>
</dbReference>
<dbReference type="GO" id="GO:0032549">
    <property type="term" value="F:ribonucleoside binding"/>
    <property type="evidence" value="ECO:0007669"/>
    <property type="project" value="InterPro"/>
</dbReference>
<dbReference type="Pfam" id="PF25794">
    <property type="entry name" value="SACS"/>
    <property type="match status" value="1"/>
</dbReference>
<dbReference type="InterPro" id="IPR058210">
    <property type="entry name" value="SACS/Nov_dom"/>
</dbReference>
<reference evidence="9" key="1">
    <citation type="submission" date="2021-06" db="EMBL/GenBank/DDBJ databases">
        <authorList>
            <person name="Kallberg Y."/>
            <person name="Tangrot J."/>
            <person name="Rosling A."/>
        </authorList>
    </citation>
    <scope>NUCLEOTIDE SEQUENCE</scope>
    <source>
        <strain evidence="9">87-6 pot B 2015</strain>
    </source>
</reference>
<dbReference type="PANTHER" id="PTHR20856">
    <property type="entry name" value="DNA-DIRECTED RNA POLYMERASE I SUBUNIT 2"/>
    <property type="match status" value="1"/>
</dbReference>
<evidence type="ECO:0000256" key="2">
    <source>
        <dbReference type="ARBA" id="ARBA00012418"/>
    </source>
</evidence>
<keyword evidence="4" id="KW-0808">Transferase</keyword>
<dbReference type="Gene3D" id="2.40.270.10">
    <property type="entry name" value="DNA-directed RNA polymerase, subunit 2, domain 6"/>
    <property type="match status" value="1"/>
</dbReference>